<protein>
    <submittedName>
        <fullName evidence="3">Invasin</fullName>
    </submittedName>
</protein>
<dbReference type="GO" id="GO:0009279">
    <property type="term" value="C:cell outer membrane"/>
    <property type="evidence" value="ECO:0007669"/>
    <property type="project" value="TreeGrafter"/>
</dbReference>
<gene>
    <name evidence="3" type="ORF">NCTC12121_00814</name>
</gene>
<evidence type="ECO:0000256" key="1">
    <source>
        <dbReference type="ARBA" id="ARBA00010116"/>
    </source>
</evidence>
<evidence type="ECO:0000313" key="4">
    <source>
        <dbReference type="Proteomes" id="UP000255248"/>
    </source>
</evidence>
<evidence type="ECO:0000313" key="3">
    <source>
        <dbReference type="EMBL" id="STC85332.1"/>
    </source>
</evidence>
<feature type="domain" description="Big-1" evidence="2">
    <location>
        <begin position="580"/>
        <end position="681"/>
    </location>
</feature>
<dbReference type="Proteomes" id="UP000255248">
    <property type="component" value="Unassembled WGS sequence"/>
</dbReference>
<dbReference type="InterPro" id="IPR024519">
    <property type="entry name" value="IAT_beta"/>
</dbReference>
<name>A0A376D9H6_9GAMM</name>
<feature type="domain" description="Big-1" evidence="2">
    <location>
        <begin position="693"/>
        <end position="797"/>
    </location>
</feature>
<dbReference type="EMBL" id="UFXZ01000001">
    <property type="protein sequence ID" value="STC85332.1"/>
    <property type="molecule type" value="Genomic_DNA"/>
</dbReference>
<dbReference type="InterPro" id="IPR038177">
    <property type="entry name" value="IAT_beta_sf"/>
</dbReference>
<proteinExistence type="inferred from homology"/>
<evidence type="ECO:0000259" key="2">
    <source>
        <dbReference type="PROSITE" id="PS51127"/>
    </source>
</evidence>
<dbReference type="RefSeq" id="WP_024523778.1">
    <property type="nucleotide sequence ID" value="NZ_CP065626.1"/>
</dbReference>
<dbReference type="InterPro" id="IPR015217">
    <property type="entry name" value="Invasin_dom_3"/>
</dbReference>
<dbReference type="Gene3D" id="2.60.40.1080">
    <property type="match status" value="1"/>
</dbReference>
<dbReference type="SUPFAM" id="SSF49373">
    <property type="entry name" value="Invasin/intimin cell-adhesion fragments"/>
    <property type="match status" value="7"/>
</dbReference>
<dbReference type="PROSITE" id="PS51127">
    <property type="entry name" value="BIG1"/>
    <property type="match status" value="4"/>
</dbReference>
<dbReference type="InterPro" id="IPR003344">
    <property type="entry name" value="Big_1_dom"/>
</dbReference>
<accession>A0A376D9H6</accession>
<dbReference type="Gene3D" id="2.40.160.160">
    <property type="entry name" value="Inverse autotransporter, beta-domain"/>
    <property type="match status" value="1"/>
</dbReference>
<dbReference type="Pfam" id="PF09134">
    <property type="entry name" value="Invasin_D3"/>
    <property type="match status" value="3"/>
</dbReference>
<organism evidence="3 4">
    <name type="scientific">Edwardsiella hoshinae</name>
    <dbReference type="NCBI Taxonomy" id="93378"/>
    <lineage>
        <taxon>Bacteria</taxon>
        <taxon>Pseudomonadati</taxon>
        <taxon>Pseudomonadota</taxon>
        <taxon>Gammaproteobacteria</taxon>
        <taxon>Enterobacterales</taxon>
        <taxon>Hafniaceae</taxon>
        <taxon>Edwardsiella</taxon>
    </lineage>
</organism>
<dbReference type="InterPro" id="IPR013783">
    <property type="entry name" value="Ig-like_fold"/>
</dbReference>
<dbReference type="Pfam" id="PF11924">
    <property type="entry name" value="IAT_beta"/>
    <property type="match status" value="1"/>
</dbReference>
<dbReference type="PANTHER" id="PTHR39576">
    <property type="entry name" value="ATTACHING AND EFFACING PROTEIN HOMOLOG-RELATED-RELATED"/>
    <property type="match status" value="1"/>
</dbReference>
<dbReference type="Pfam" id="PF02369">
    <property type="entry name" value="Big_1"/>
    <property type="match status" value="3"/>
</dbReference>
<dbReference type="PANTHER" id="PTHR39576:SF2">
    <property type="entry name" value="ATTACHING AND EFFACING PROTEIN HOMOLOG-RELATED"/>
    <property type="match status" value="1"/>
</dbReference>
<dbReference type="InterPro" id="IPR008964">
    <property type="entry name" value="Invasin/intimin_cell_adhesion"/>
</dbReference>
<comment type="similarity">
    <text evidence="1">Belongs to the intimin/invasin family.</text>
</comment>
<dbReference type="STRING" id="93378.A9798_03650"/>
<dbReference type="InterPro" id="IPR016186">
    <property type="entry name" value="C-type_lectin-like/link_sf"/>
</dbReference>
<dbReference type="SMART" id="SM00634">
    <property type="entry name" value="BID_1"/>
    <property type="match status" value="6"/>
</dbReference>
<dbReference type="InterPro" id="IPR051715">
    <property type="entry name" value="Intimin-Invasin_domain"/>
</dbReference>
<feature type="domain" description="Big-1" evidence="2">
    <location>
        <begin position="805"/>
        <end position="901"/>
    </location>
</feature>
<dbReference type="Gene3D" id="2.60.40.10">
    <property type="entry name" value="Immunoglobulins"/>
    <property type="match status" value="7"/>
</dbReference>
<dbReference type="Gene3D" id="3.10.100.10">
    <property type="entry name" value="Mannose-Binding Protein A, subunit A"/>
    <property type="match status" value="1"/>
</dbReference>
<feature type="domain" description="Big-1" evidence="2">
    <location>
        <begin position="910"/>
        <end position="1015"/>
    </location>
</feature>
<reference evidence="3 4" key="1">
    <citation type="submission" date="2018-06" db="EMBL/GenBank/DDBJ databases">
        <authorList>
            <consortium name="Pathogen Informatics"/>
            <person name="Doyle S."/>
        </authorList>
    </citation>
    <scope>NUCLEOTIDE SEQUENCE [LARGE SCALE GENOMIC DNA]</scope>
    <source>
        <strain evidence="3 4">NCTC12121</strain>
    </source>
</reference>
<sequence>MSISHTLHHRTAFGLLIYWLLSTLILPLYPPLAQASRGDESLPSLEINATDTGQSGDENAIAEHMRLWGNVLAAPSPTAAVGQLAGNQISAQANQFANETLRDWLGQQGKGNVNVQFTRHGTGSADLLLPWYDTENRLLFSQLGGRIDEDRTILNGGIGWRQYIAERWMLGGNAFYDYDASAGNARWGLGLEARTDWLSLSINRYFRLTDWRASSQAGYDERPAEGYDTQLKYWLPMMPTLGGELSYEKYFGEGVALSGTGAVNALKTSPYTLTTAVNYTPFPLLTLSVGQKMGDVSETVAKLEFNWRFGLPLAAQLDSANMAMLRSLQGSRYDLVARNYDIVMQYRRQPSATLSLPLISGVATNRVEVHARVQASAGLRDVLWQADALQAAGGALFPGNKPTDITLLLPPWNPPESGRPNQYALSAQLIDTDGNRSEPVVTTITVLDAGYSPQVSLSTAHVAAGKEISADLTVTDEQGKPAAKMPVHVTVTAQSSPPAPLQYGAPAALISPALEPTCLINGQPRCDGFDTQTDDAGKLPLRLASTKAGVHQLTARLATGNQISQEIIFTADPASAQMAAGALSVTTNNAPADGLSANRVTARVSDHYGNPLSGQRVTFTARDEAQLAPAGQASGQGAKTADVLTDNNGRAAVDVTQTRAGNSVIDAQLNGSRQQVTLHFVADSGSARLVPGSLHVTQRSATASGPRVNLASIKVTDSNGNPLPGETVIFTVTQGAYLAPVGIPNEAQGTALTTLSRVTDRDGLAQVVLHSRSVSRATLSAALANQPSAQTVEVSFAPSVADPGRSALQLSQSTIVADGNTSSTLQLTLKDRQGNPLVRTRGVAFQVIQGNTADYTLSAVDYRQAAAGIYSASLTATGVGHATLGVTLDGQPLPLSPVAVQSTPPGNTVTLTLTATPPGPLTADGTSSATITATAQDAFGQALQNIPLRVSASNGAILASGAGNTGSTLVVPSGANGNATFTLRSRLAGISTVSVQLDAAPALASVTSRLDIRFVPGDISVTRSSLTASTATMPDGNAHTVAIEANGTDSVTLTLDLRDSQGNPINGLDSGIAFSVTDSDTASPATTRLTLSPVNYEQAERGIYRATLTGTQAGRFTLSAHVTLGGQSYTIGTAASVQLLLLPGPPQSPVLTSSASSLVADGQSTTLITLRLVDRHGNPLVDKAPRLTLSGAAATFSAGTALDTTSGTMQHNGNGEYRITLRSGTTSGTTVVTLEPASVGLAADAAATTLQIVMMKPVLKLMAQAADYSFANDSGFPHTGFARATFTLKFPNGTAPLDAKAVVTGSQNTPAWLTVNDSGVVTFNRRPASGEQHVTITLTSLDGERGEYHINLRHWFVNEGASRMNPSVAQQSCQVVGGRLPTVRELTNSSQRAYHDQYGWEYRGSYSQRRAVGNLWSEWGNMAFYPGSNFYTNDYWTRDEAGRDAYMTVSLQNGDVNGGSLSDVYNVTCLLAL</sequence>
<dbReference type="OrthoDB" id="8320584at2"/>